<dbReference type="OrthoDB" id="384721at2"/>
<accession>A0A1G6Z5J6</accession>
<feature type="chain" id="PRO_5011729574" evidence="1">
    <location>
        <begin position="25"/>
        <end position="287"/>
    </location>
</feature>
<gene>
    <name evidence="3" type="ORF">EJA12_01795</name>
    <name evidence="4" type="ORF">SAMN04488126_102202</name>
</gene>
<dbReference type="PANTHER" id="PTHR46211:SF7">
    <property type="entry name" value="GLYCEROPHOSPHODIESTER PHOSPHODIESTERASE"/>
    <property type="match status" value="1"/>
</dbReference>
<dbReference type="PROSITE" id="PS51704">
    <property type="entry name" value="GP_PDE"/>
    <property type="match status" value="1"/>
</dbReference>
<dbReference type="PANTHER" id="PTHR46211">
    <property type="entry name" value="GLYCEROPHOSPHORYL DIESTER PHOSPHODIESTERASE"/>
    <property type="match status" value="1"/>
</dbReference>
<evidence type="ECO:0000313" key="6">
    <source>
        <dbReference type="Proteomes" id="UP000272481"/>
    </source>
</evidence>
<evidence type="ECO:0000256" key="1">
    <source>
        <dbReference type="SAM" id="SignalP"/>
    </source>
</evidence>
<evidence type="ECO:0000313" key="3">
    <source>
        <dbReference type="EMBL" id="RSK36506.1"/>
    </source>
</evidence>
<reference evidence="4 5" key="1">
    <citation type="submission" date="2016-10" db="EMBL/GenBank/DDBJ databases">
        <authorList>
            <person name="de Groot N.N."/>
        </authorList>
    </citation>
    <scope>NUCLEOTIDE SEQUENCE [LARGE SCALE GENOMIC DNA]</scope>
    <source>
        <strain evidence="4 5">CGMCC 1.6762</strain>
    </source>
</reference>
<organism evidence="4 5">
    <name type="scientific">Bhargavaea beijingensis</name>
    <dbReference type="NCBI Taxonomy" id="426756"/>
    <lineage>
        <taxon>Bacteria</taxon>
        <taxon>Bacillati</taxon>
        <taxon>Bacillota</taxon>
        <taxon>Bacilli</taxon>
        <taxon>Bacillales</taxon>
        <taxon>Caryophanaceae</taxon>
        <taxon>Bhargavaea</taxon>
    </lineage>
</organism>
<sequence>MKRMVTILAGAGIAMSSFAGTAGAAEPVELNSVISKQEQQKMINVAHRGASGHAPENTMAAFHKGFEMKADYIEIDVQMTKDGELVAIHDTTVDRTTDGTGAVGSLTFDEIRQLDAGSWFGPEFAGEKVPTFEEILDAFRGKVGILIELKAPELYPGIEEKVAEALIERNLHNPNNEKIIIQSFNHQSMQTSKELLPNVPHGVLAGASWANVTDEQLAEFATYADYFNPNMNIVTHEMVADVHDADMKIYPYTSRSQEQALRLFDLGVDGIITDYTEHVYKHPVKNH</sequence>
<dbReference type="Gene3D" id="3.20.20.190">
    <property type="entry name" value="Phosphatidylinositol (PI) phosphodiesterase"/>
    <property type="match status" value="1"/>
</dbReference>
<dbReference type="GO" id="GO:0006629">
    <property type="term" value="P:lipid metabolic process"/>
    <property type="evidence" value="ECO:0007669"/>
    <property type="project" value="InterPro"/>
</dbReference>
<dbReference type="SUPFAM" id="SSF51695">
    <property type="entry name" value="PLC-like phosphodiesterases"/>
    <property type="match status" value="1"/>
</dbReference>
<dbReference type="InterPro" id="IPR030395">
    <property type="entry name" value="GP_PDE_dom"/>
</dbReference>
<feature type="domain" description="GP-PDE" evidence="2">
    <location>
        <begin position="42"/>
        <end position="283"/>
    </location>
</feature>
<reference evidence="3 6" key="2">
    <citation type="submission" date="2018-12" db="EMBL/GenBank/DDBJ databases">
        <title>Comparitive functional genomics of dry heat resistant strains isolated from the viking spacecraft.</title>
        <authorList>
            <person name="Seuylemezian A."/>
            <person name="Vaishampayan P."/>
        </authorList>
    </citation>
    <scope>NUCLEOTIDE SEQUENCE [LARGE SCALE GENOMIC DNA]</scope>
    <source>
        <strain evidence="3 6">M6-11</strain>
    </source>
</reference>
<dbReference type="Proteomes" id="UP000198823">
    <property type="component" value="Unassembled WGS sequence"/>
</dbReference>
<dbReference type="AlphaFoldDB" id="A0A1G6Z5J6"/>
<dbReference type="Pfam" id="PF03009">
    <property type="entry name" value="GDPD"/>
    <property type="match status" value="1"/>
</dbReference>
<dbReference type="STRING" id="426756.SAMN04488126_102202"/>
<keyword evidence="1" id="KW-0732">Signal</keyword>
<keyword evidence="6" id="KW-1185">Reference proteome</keyword>
<evidence type="ECO:0000313" key="5">
    <source>
        <dbReference type="Proteomes" id="UP000198823"/>
    </source>
</evidence>
<dbReference type="Proteomes" id="UP000272481">
    <property type="component" value="Unassembled WGS sequence"/>
</dbReference>
<dbReference type="InterPro" id="IPR017946">
    <property type="entry name" value="PLC-like_Pdiesterase_TIM-brl"/>
</dbReference>
<evidence type="ECO:0000259" key="2">
    <source>
        <dbReference type="PROSITE" id="PS51704"/>
    </source>
</evidence>
<evidence type="ECO:0000313" key="4">
    <source>
        <dbReference type="EMBL" id="SDD97563.1"/>
    </source>
</evidence>
<dbReference type="GO" id="GO:0008081">
    <property type="term" value="F:phosphoric diester hydrolase activity"/>
    <property type="evidence" value="ECO:0007669"/>
    <property type="project" value="InterPro"/>
</dbReference>
<name>A0A1G6Z5J6_9BACL</name>
<dbReference type="RefSeq" id="WP_092094346.1">
    <property type="nucleotide sequence ID" value="NZ_FNAR01000002.1"/>
</dbReference>
<dbReference type="EMBL" id="RWGW01000003">
    <property type="protein sequence ID" value="RSK36506.1"/>
    <property type="molecule type" value="Genomic_DNA"/>
</dbReference>
<feature type="signal peptide" evidence="1">
    <location>
        <begin position="1"/>
        <end position="24"/>
    </location>
</feature>
<dbReference type="EMBL" id="FNAR01000002">
    <property type="protein sequence ID" value="SDD97563.1"/>
    <property type="molecule type" value="Genomic_DNA"/>
</dbReference>
<protein>
    <submittedName>
        <fullName evidence="3">Glycerophosphodiester phosphodiesterase</fullName>
    </submittedName>
    <submittedName>
        <fullName evidence="4">Glycerophosphoryl diester phosphodiesterase</fullName>
    </submittedName>
</protein>
<proteinExistence type="predicted"/>